<name>A0A917AWN4_9BACI</name>
<dbReference type="PANTHER" id="PTHR34384">
    <property type="entry name" value="L-2,3-DIAMINOPROPANOATE--CITRATE LIGASE"/>
    <property type="match status" value="1"/>
</dbReference>
<evidence type="ECO:0000256" key="2">
    <source>
        <dbReference type="ARBA" id="ARBA00007832"/>
    </source>
</evidence>
<reference evidence="5" key="1">
    <citation type="journal article" date="2014" name="Int. J. Syst. Evol. Microbiol.">
        <title>Complete genome sequence of Corynebacterium casei LMG S-19264T (=DSM 44701T), isolated from a smear-ripened cheese.</title>
        <authorList>
            <consortium name="US DOE Joint Genome Institute (JGI-PGF)"/>
            <person name="Walter F."/>
            <person name="Albersmeier A."/>
            <person name="Kalinowski J."/>
            <person name="Ruckert C."/>
        </authorList>
    </citation>
    <scope>NUCLEOTIDE SEQUENCE</scope>
    <source>
        <strain evidence="5">CGMCC 1.12698</strain>
    </source>
</reference>
<evidence type="ECO:0000259" key="3">
    <source>
        <dbReference type="Pfam" id="PF04183"/>
    </source>
</evidence>
<dbReference type="GO" id="GO:0019290">
    <property type="term" value="P:siderophore biosynthetic process"/>
    <property type="evidence" value="ECO:0007669"/>
    <property type="project" value="InterPro"/>
</dbReference>
<proteinExistence type="inferred from homology"/>
<dbReference type="InterPro" id="IPR007310">
    <property type="entry name" value="Aerobactin_biosyn_IucA/IucC_N"/>
</dbReference>
<dbReference type="Gene3D" id="6.10.250.3370">
    <property type="match status" value="1"/>
</dbReference>
<reference evidence="5" key="2">
    <citation type="submission" date="2020-09" db="EMBL/GenBank/DDBJ databases">
        <authorList>
            <person name="Sun Q."/>
            <person name="Zhou Y."/>
        </authorList>
    </citation>
    <scope>NUCLEOTIDE SEQUENCE</scope>
    <source>
        <strain evidence="5">CGMCC 1.12698</strain>
    </source>
</reference>
<accession>A0A917AWN4</accession>
<evidence type="ECO:0000256" key="1">
    <source>
        <dbReference type="ARBA" id="ARBA00004924"/>
    </source>
</evidence>
<feature type="domain" description="Aerobactin siderophore biosynthesis IucA/IucC-like C-terminal" evidence="4">
    <location>
        <begin position="388"/>
        <end position="552"/>
    </location>
</feature>
<dbReference type="PANTHER" id="PTHR34384:SF6">
    <property type="entry name" value="STAPHYLOFERRIN B SYNTHASE"/>
    <property type="match status" value="1"/>
</dbReference>
<dbReference type="Pfam" id="PF04183">
    <property type="entry name" value="IucA_IucC"/>
    <property type="match status" value="1"/>
</dbReference>
<dbReference type="InterPro" id="IPR022770">
    <property type="entry name" value="IucA/IucC-like_C"/>
</dbReference>
<organism evidence="5 6">
    <name type="scientific">Priestia taiwanensis</name>
    <dbReference type="NCBI Taxonomy" id="1347902"/>
    <lineage>
        <taxon>Bacteria</taxon>
        <taxon>Bacillati</taxon>
        <taxon>Bacillota</taxon>
        <taxon>Bacilli</taxon>
        <taxon>Bacillales</taxon>
        <taxon>Bacillaceae</taxon>
        <taxon>Priestia</taxon>
    </lineage>
</organism>
<keyword evidence="6" id="KW-1185">Reference proteome</keyword>
<feature type="domain" description="Aerobactin siderophore biosynthesis IucA/IucC N-terminal" evidence="3">
    <location>
        <begin position="129"/>
        <end position="368"/>
    </location>
</feature>
<dbReference type="RefSeq" id="WP_188389853.1">
    <property type="nucleotide sequence ID" value="NZ_BMFK01000005.1"/>
</dbReference>
<sequence length="572" mass="67816">MKQSLRIKKAEQRVRRQLIEAILFEGILPYEEEKKEDKSIYTIYGKDICFQCEGKRMAFDRIRIQEHAVYQQRANGAYEEATLEEIVGAITSIREDRERLLHELQQTIKLCEWNEENLPPFSERRTASYEELESEIVEGHPYHPCFKSRTGFTLEDHANYGPESKQPFTLQWVAAKRDIVRIAMVEEEDAFWQRELGFEILEKMQEELMALGKTMEQYTFLPIHPWQWKNLKEELEAYIQEEDIIPLSIQVDTYRATQSVRTLWNVDYPEKAYVKLPLNMVNTSSLRKLTAHSVCAAPSISKWIKGIVQSDSYLRDTLLILEEYAGIIVEPTHEKSKQLEGQIGAIWRESVRMYMEEGEEAVPFTALMMVEQDERLFIDDWLECYGVEEWLKRFMEVSILPVWHLLVAHGIAVEAHAQNMILLHRNGWPTRIVLRDFHESIEYQEAFLQDKNILPRFEEVHERFKMASLDEEYAMSSVEALRELIMDTLFVFHFSEISFVMDRYGKCREEDFWKEMNQIIAEYTERFPSLLTRHEQLQHTSPYIYVESLLTRKLQYKVEGCRHFVRNELTMG</sequence>
<dbReference type="AlphaFoldDB" id="A0A917AWN4"/>
<evidence type="ECO:0000313" key="5">
    <source>
        <dbReference type="EMBL" id="GGE82964.1"/>
    </source>
</evidence>
<evidence type="ECO:0000259" key="4">
    <source>
        <dbReference type="Pfam" id="PF06276"/>
    </source>
</evidence>
<dbReference type="Pfam" id="PF06276">
    <property type="entry name" value="FhuF"/>
    <property type="match status" value="1"/>
</dbReference>
<comment type="pathway">
    <text evidence="1">Siderophore biosynthesis.</text>
</comment>
<dbReference type="Proteomes" id="UP000605259">
    <property type="component" value="Unassembled WGS sequence"/>
</dbReference>
<dbReference type="Gene3D" id="1.10.510.40">
    <property type="match status" value="1"/>
</dbReference>
<dbReference type="EMBL" id="BMFK01000005">
    <property type="protein sequence ID" value="GGE82964.1"/>
    <property type="molecule type" value="Genomic_DNA"/>
</dbReference>
<dbReference type="InterPro" id="IPR037455">
    <property type="entry name" value="LucA/IucC-like"/>
</dbReference>
<dbReference type="GO" id="GO:0016881">
    <property type="term" value="F:acid-amino acid ligase activity"/>
    <property type="evidence" value="ECO:0007669"/>
    <property type="project" value="UniProtKB-ARBA"/>
</dbReference>
<gene>
    <name evidence="5" type="ORF">GCM10007140_35650</name>
</gene>
<evidence type="ECO:0000313" key="6">
    <source>
        <dbReference type="Proteomes" id="UP000605259"/>
    </source>
</evidence>
<comment type="similarity">
    <text evidence="2">Belongs to the IucA/IucC family.</text>
</comment>
<protein>
    <submittedName>
        <fullName evidence="5">Siderophore biosynthesis protein</fullName>
    </submittedName>
</protein>
<comment type="caution">
    <text evidence="5">The sequence shown here is derived from an EMBL/GenBank/DDBJ whole genome shotgun (WGS) entry which is preliminary data.</text>
</comment>